<protein>
    <submittedName>
        <fullName evidence="2">Uncharacterized protein</fullName>
    </submittedName>
</protein>
<gene>
    <name evidence="2" type="ORF">ACFFJ6_16690</name>
</gene>
<evidence type="ECO:0000256" key="1">
    <source>
        <dbReference type="SAM" id="SignalP"/>
    </source>
</evidence>
<feature type="chain" id="PRO_5047380620" evidence="1">
    <location>
        <begin position="32"/>
        <end position="108"/>
    </location>
</feature>
<evidence type="ECO:0000313" key="2">
    <source>
        <dbReference type="EMBL" id="MFC0242131.1"/>
    </source>
</evidence>
<dbReference type="RefSeq" id="WP_378389791.1">
    <property type="nucleotide sequence ID" value="NZ_JBHLWM010000006.1"/>
</dbReference>
<name>A0ABV6EV75_9BRAD</name>
<organism evidence="2 3">
    <name type="scientific">Rhodopseudomonas telluris</name>
    <dbReference type="NCBI Taxonomy" id="644215"/>
    <lineage>
        <taxon>Bacteria</taxon>
        <taxon>Pseudomonadati</taxon>
        <taxon>Pseudomonadota</taxon>
        <taxon>Alphaproteobacteria</taxon>
        <taxon>Hyphomicrobiales</taxon>
        <taxon>Nitrobacteraceae</taxon>
        <taxon>Rhodopseudomonas</taxon>
    </lineage>
</organism>
<keyword evidence="3" id="KW-1185">Reference proteome</keyword>
<accession>A0ABV6EV75</accession>
<dbReference type="Proteomes" id="UP001589775">
    <property type="component" value="Unassembled WGS sequence"/>
</dbReference>
<reference evidence="2 3" key="1">
    <citation type="submission" date="2024-09" db="EMBL/GenBank/DDBJ databases">
        <authorList>
            <person name="Sun Q."/>
            <person name="Mori K."/>
        </authorList>
    </citation>
    <scope>NUCLEOTIDE SEQUENCE [LARGE SCALE GENOMIC DNA]</scope>
    <source>
        <strain evidence="2 3">KCTC 23279</strain>
    </source>
</reference>
<sequence>MTIMPCRRSAAITVATMASLGLAVVVTSATAAPWRADEGNTRGWMLMSPQERIEHQARVRGFTDYDTCEAYRVEHHALMVRRARERGLALSDEHWDFCSRLRRGARPE</sequence>
<dbReference type="EMBL" id="JBHLWM010000006">
    <property type="protein sequence ID" value="MFC0242131.1"/>
    <property type="molecule type" value="Genomic_DNA"/>
</dbReference>
<keyword evidence="1" id="KW-0732">Signal</keyword>
<proteinExistence type="predicted"/>
<comment type="caution">
    <text evidence="2">The sequence shown here is derived from an EMBL/GenBank/DDBJ whole genome shotgun (WGS) entry which is preliminary data.</text>
</comment>
<feature type="signal peptide" evidence="1">
    <location>
        <begin position="1"/>
        <end position="31"/>
    </location>
</feature>
<evidence type="ECO:0000313" key="3">
    <source>
        <dbReference type="Proteomes" id="UP001589775"/>
    </source>
</evidence>